<evidence type="ECO:0000313" key="2">
    <source>
        <dbReference type="EMBL" id="RPA90739.1"/>
    </source>
</evidence>
<feature type="domain" description="F-box" evidence="1">
    <location>
        <begin position="75"/>
        <end position="115"/>
    </location>
</feature>
<accession>A0A3N4IXN0</accession>
<protein>
    <recommendedName>
        <fullName evidence="1">F-box domain-containing protein</fullName>
    </recommendedName>
</protein>
<dbReference type="OrthoDB" id="1689567at2759"/>
<dbReference type="EMBL" id="ML120515">
    <property type="protein sequence ID" value="RPA90739.1"/>
    <property type="molecule type" value="Genomic_DNA"/>
</dbReference>
<dbReference type="AlphaFoldDB" id="A0A3N4IXN0"/>
<dbReference type="InterPro" id="IPR001810">
    <property type="entry name" value="F-box_dom"/>
</dbReference>
<organism evidence="2 3">
    <name type="scientific">Choiromyces venosus 120613-1</name>
    <dbReference type="NCBI Taxonomy" id="1336337"/>
    <lineage>
        <taxon>Eukaryota</taxon>
        <taxon>Fungi</taxon>
        <taxon>Dikarya</taxon>
        <taxon>Ascomycota</taxon>
        <taxon>Pezizomycotina</taxon>
        <taxon>Pezizomycetes</taxon>
        <taxon>Pezizales</taxon>
        <taxon>Tuberaceae</taxon>
        <taxon>Choiromyces</taxon>
    </lineage>
</organism>
<reference evidence="2 3" key="1">
    <citation type="journal article" date="2018" name="Nat. Ecol. Evol.">
        <title>Pezizomycetes genomes reveal the molecular basis of ectomycorrhizal truffle lifestyle.</title>
        <authorList>
            <person name="Murat C."/>
            <person name="Payen T."/>
            <person name="Noel B."/>
            <person name="Kuo A."/>
            <person name="Morin E."/>
            <person name="Chen J."/>
            <person name="Kohler A."/>
            <person name="Krizsan K."/>
            <person name="Balestrini R."/>
            <person name="Da Silva C."/>
            <person name="Montanini B."/>
            <person name="Hainaut M."/>
            <person name="Levati E."/>
            <person name="Barry K.W."/>
            <person name="Belfiori B."/>
            <person name="Cichocki N."/>
            <person name="Clum A."/>
            <person name="Dockter R.B."/>
            <person name="Fauchery L."/>
            <person name="Guy J."/>
            <person name="Iotti M."/>
            <person name="Le Tacon F."/>
            <person name="Lindquist E.A."/>
            <person name="Lipzen A."/>
            <person name="Malagnac F."/>
            <person name="Mello A."/>
            <person name="Molinier V."/>
            <person name="Miyauchi S."/>
            <person name="Poulain J."/>
            <person name="Riccioni C."/>
            <person name="Rubini A."/>
            <person name="Sitrit Y."/>
            <person name="Splivallo R."/>
            <person name="Traeger S."/>
            <person name="Wang M."/>
            <person name="Zifcakova L."/>
            <person name="Wipf D."/>
            <person name="Zambonelli A."/>
            <person name="Paolocci F."/>
            <person name="Nowrousian M."/>
            <person name="Ottonello S."/>
            <person name="Baldrian P."/>
            <person name="Spatafora J.W."/>
            <person name="Henrissat B."/>
            <person name="Nagy L.G."/>
            <person name="Aury J.M."/>
            <person name="Wincker P."/>
            <person name="Grigoriev I.V."/>
            <person name="Bonfante P."/>
            <person name="Martin F.M."/>
        </authorList>
    </citation>
    <scope>NUCLEOTIDE SEQUENCE [LARGE SCALE GENOMIC DNA]</scope>
    <source>
        <strain evidence="2 3">120613-1</strain>
    </source>
</reference>
<gene>
    <name evidence="2" type="ORF">L873DRAFT_386892</name>
</gene>
<dbReference type="SMART" id="SM00256">
    <property type="entry name" value="FBOX"/>
    <property type="match status" value="1"/>
</dbReference>
<evidence type="ECO:0000259" key="1">
    <source>
        <dbReference type="SMART" id="SM00256"/>
    </source>
</evidence>
<dbReference type="SUPFAM" id="SSF81383">
    <property type="entry name" value="F-box domain"/>
    <property type="match status" value="1"/>
</dbReference>
<dbReference type="Gene3D" id="1.20.1280.50">
    <property type="match status" value="1"/>
</dbReference>
<name>A0A3N4IXN0_9PEZI</name>
<dbReference type="InterPro" id="IPR036047">
    <property type="entry name" value="F-box-like_dom_sf"/>
</dbReference>
<keyword evidence="3" id="KW-1185">Reference proteome</keyword>
<proteinExistence type="predicted"/>
<dbReference type="Proteomes" id="UP000276215">
    <property type="component" value="Unassembled WGS sequence"/>
</dbReference>
<dbReference type="Pfam" id="PF12937">
    <property type="entry name" value="F-box-like"/>
    <property type="match status" value="1"/>
</dbReference>
<evidence type="ECO:0000313" key="3">
    <source>
        <dbReference type="Proteomes" id="UP000276215"/>
    </source>
</evidence>
<sequence>MPLPPPARFSQQNFSTTLTIDLPLFLSFLSFLTYQHKHHSTHKNNNMNDWGSIRELSCERSISTDAEANSPTRHVPLELIQEIFWYLTPSEYDSARLVCKRWFGASLSSPLLLHFLRIMNFPSNIRTFSEAKLRRWELGDLRLAFAFAIEQWTGSTFRARLKKIDLNLSAILRNTHTDSGYSSREIEFINFSQNPGGYMGMVTKTVEGPSKVQRTLWIHGIAPIECLFGLPIPGSGGWLEDSGLSPMLGVDVRPGNLYLAMELKKCPDQPILGLDIEPGGSEPGIVKIRVRYLNNQESVSFDWPLQIGQTRGVAKILLDGTPYDILCRGPGITYRTGPYRLPLHKTSTNSVPNIPQKVLRAIFGYSRGSDRCSPSREPTNSFSRQAARFMLGSFTSVTRSAQASYEPQATTYMTLPLAARRFHYPDITLDQALRRLPCGHGLPKPKSTTLRERVGKLSHKVIVQNPGPMKSQKMANLPSSHVTMAIVGDDPALQMCHRWDISLEHEFYTVLVTPKNDIIICSLSTSPSDIEGVEDLDARYCLSPPPRMWGTAKKITHVSIAPWHEDCYFGHGLKWWSVGICAGYDNGEVWFWKADMDNLRQKIPGWDQGAIDRPVPDADDSPSASHLGSMYLPLPYFATRGECISMSLSELAYTTGKKIRQTKVHLPAAGSKKAESRILGFMPGLMKLSFIGRGETVAAVTEKSVVIFDMGRGGSYETGSVKGIFR</sequence>